<gene>
    <name evidence="2" type="ORF">CTI12_AA044200</name>
</gene>
<evidence type="ECO:0000313" key="2">
    <source>
        <dbReference type="EMBL" id="PWA96050.1"/>
    </source>
</evidence>
<evidence type="ECO:0000256" key="1">
    <source>
        <dbReference type="SAM" id="SignalP"/>
    </source>
</evidence>
<name>A0A2U1QDH9_ARTAN</name>
<evidence type="ECO:0000313" key="3">
    <source>
        <dbReference type="Proteomes" id="UP000245207"/>
    </source>
</evidence>
<dbReference type="PANTHER" id="PTHR35274:SF2">
    <property type="entry name" value="E6-LIKE PROTEIN"/>
    <property type="match status" value="1"/>
</dbReference>
<protein>
    <submittedName>
        <fullName evidence="2">Protein E6</fullName>
    </submittedName>
</protein>
<dbReference type="AlphaFoldDB" id="A0A2U1QDH9"/>
<dbReference type="Proteomes" id="UP000245207">
    <property type="component" value="Unassembled WGS sequence"/>
</dbReference>
<sequence length="294" mass="33818">MASITFFVFLTLALSLTTIHARQSQFFAKVSNNIPEESQPLNTNQNTNENTNQQDLKFVPQTRETTEGSGYGLSTQDIPNEFSYEPQAYKADNNMYNSQNQEEFMQTNDANMYNTGKQEIGTNGGNMYNNYEKQGMSDTRFLNNGKYYYNGQGFDGARFVETQESGNNMFNNQKQGVNGYNQEMYNSRNQGMGENKYTTTNNDNSYDRYNTNGRGGSNNVNMYNPERQGMSDTRFLENGKYYYDLNLENQNLNSRGVRNGFETYGNNDNSYDRYNTNANGGYQNQEFQVNQYDP</sequence>
<dbReference type="InterPro" id="IPR040290">
    <property type="entry name" value="Prot_E6-like"/>
</dbReference>
<comment type="caution">
    <text evidence="2">The sequence shown here is derived from an EMBL/GenBank/DDBJ whole genome shotgun (WGS) entry which is preliminary data.</text>
</comment>
<dbReference type="STRING" id="35608.A0A2U1QDH9"/>
<accession>A0A2U1QDH9</accession>
<dbReference type="EMBL" id="PKPP01000202">
    <property type="protein sequence ID" value="PWA96050.1"/>
    <property type="molecule type" value="Genomic_DNA"/>
</dbReference>
<reference evidence="2 3" key="1">
    <citation type="journal article" date="2018" name="Mol. Plant">
        <title>The genome of Artemisia annua provides insight into the evolution of Asteraceae family and artemisinin biosynthesis.</title>
        <authorList>
            <person name="Shen Q."/>
            <person name="Zhang L."/>
            <person name="Liao Z."/>
            <person name="Wang S."/>
            <person name="Yan T."/>
            <person name="Shi P."/>
            <person name="Liu M."/>
            <person name="Fu X."/>
            <person name="Pan Q."/>
            <person name="Wang Y."/>
            <person name="Lv Z."/>
            <person name="Lu X."/>
            <person name="Zhang F."/>
            <person name="Jiang W."/>
            <person name="Ma Y."/>
            <person name="Chen M."/>
            <person name="Hao X."/>
            <person name="Li L."/>
            <person name="Tang Y."/>
            <person name="Lv G."/>
            <person name="Zhou Y."/>
            <person name="Sun X."/>
            <person name="Brodelius P.E."/>
            <person name="Rose J.K.C."/>
            <person name="Tang K."/>
        </authorList>
    </citation>
    <scope>NUCLEOTIDE SEQUENCE [LARGE SCALE GENOMIC DNA]</scope>
    <source>
        <strain evidence="3">cv. Huhao1</strain>
        <tissue evidence="2">Leaf</tissue>
    </source>
</reference>
<proteinExistence type="predicted"/>
<feature type="signal peptide" evidence="1">
    <location>
        <begin position="1"/>
        <end position="21"/>
    </location>
</feature>
<feature type="chain" id="PRO_5015606519" evidence="1">
    <location>
        <begin position="22"/>
        <end position="294"/>
    </location>
</feature>
<keyword evidence="3" id="KW-1185">Reference proteome</keyword>
<dbReference type="PANTHER" id="PTHR35274">
    <property type="entry name" value="E6-LIKE PROTEIN"/>
    <property type="match status" value="1"/>
</dbReference>
<organism evidence="2 3">
    <name type="scientific">Artemisia annua</name>
    <name type="common">Sweet wormwood</name>
    <dbReference type="NCBI Taxonomy" id="35608"/>
    <lineage>
        <taxon>Eukaryota</taxon>
        <taxon>Viridiplantae</taxon>
        <taxon>Streptophyta</taxon>
        <taxon>Embryophyta</taxon>
        <taxon>Tracheophyta</taxon>
        <taxon>Spermatophyta</taxon>
        <taxon>Magnoliopsida</taxon>
        <taxon>eudicotyledons</taxon>
        <taxon>Gunneridae</taxon>
        <taxon>Pentapetalae</taxon>
        <taxon>asterids</taxon>
        <taxon>campanulids</taxon>
        <taxon>Asterales</taxon>
        <taxon>Asteraceae</taxon>
        <taxon>Asteroideae</taxon>
        <taxon>Anthemideae</taxon>
        <taxon>Artemisiinae</taxon>
        <taxon>Artemisia</taxon>
    </lineage>
</organism>
<keyword evidence="1" id="KW-0732">Signal</keyword>
<dbReference type="OrthoDB" id="1306371at2759"/>